<organism evidence="1 2">
    <name type="scientific">Paraglaciecola arctica BSs20135</name>
    <dbReference type="NCBI Taxonomy" id="493475"/>
    <lineage>
        <taxon>Bacteria</taxon>
        <taxon>Pseudomonadati</taxon>
        <taxon>Pseudomonadota</taxon>
        <taxon>Gammaproteobacteria</taxon>
        <taxon>Alteromonadales</taxon>
        <taxon>Alteromonadaceae</taxon>
        <taxon>Paraglaciecola</taxon>
    </lineage>
</organism>
<dbReference type="STRING" id="493475.GARC_2472"/>
<dbReference type="EMBL" id="BAEO01000031">
    <property type="protein sequence ID" value="GAC19438.1"/>
    <property type="molecule type" value="Genomic_DNA"/>
</dbReference>
<evidence type="ECO:0008006" key="3">
    <source>
        <dbReference type="Google" id="ProtNLM"/>
    </source>
</evidence>
<evidence type="ECO:0000313" key="1">
    <source>
        <dbReference type="EMBL" id="GAC19438.1"/>
    </source>
</evidence>
<dbReference type="RefSeq" id="WP_007620266.1">
    <property type="nucleotide sequence ID" value="NZ_BAEO01000031.1"/>
</dbReference>
<protein>
    <recommendedName>
        <fullName evidence="3">DUF2987 domain-containing protein</fullName>
    </recommendedName>
</protein>
<evidence type="ECO:0000313" key="2">
    <source>
        <dbReference type="Proteomes" id="UP000006327"/>
    </source>
</evidence>
<dbReference type="OrthoDB" id="6402179at2"/>
<sequence length="211" mass="24083">MKIILFVLGYIILSTDAVAETLEVEYSSFYSHVKKLDDPSTAALRFAFGFMHIAEKRLCHVSSAQIVTQKQTLPLNVENNYRFTVPTDKILKMAKAKVVIELNDQANQCDMSVQLETLPSFLKTQYSHEELLLLFNQYQAFFEEMGGFLSFMMPSPKGLLFHFDTAVNFPTELQSLLDKNGEIALSQKWLMQQHGLELPNKPIRITAIVEK</sequence>
<dbReference type="eggNOG" id="ENOG502Z8T7">
    <property type="taxonomic scope" value="Bacteria"/>
</dbReference>
<reference evidence="1 2" key="1">
    <citation type="journal article" date="2017" name="Antonie Van Leeuwenhoek">
        <title>Rhizobium rhizosphaerae sp. nov., a novel species isolated from rice rhizosphere.</title>
        <authorList>
            <person name="Zhao J.J."/>
            <person name="Zhang J."/>
            <person name="Zhang R.J."/>
            <person name="Zhang C.W."/>
            <person name="Yin H.Q."/>
            <person name="Zhang X.X."/>
        </authorList>
    </citation>
    <scope>NUCLEOTIDE SEQUENCE [LARGE SCALE GENOMIC DNA]</scope>
    <source>
        <strain evidence="1 2">BSs20135</strain>
    </source>
</reference>
<gene>
    <name evidence="1" type="ORF">GARC_2472</name>
</gene>
<proteinExistence type="predicted"/>
<dbReference type="AlphaFoldDB" id="K6YRY4"/>
<accession>K6YRY4</accession>
<dbReference type="InterPro" id="IPR021370">
    <property type="entry name" value="DUF2987"/>
</dbReference>
<comment type="caution">
    <text evidence="1">The sequence shown here is derived from an EMBL/GenBank/DDBJ whole genome shotgun (WGS) entry which is preliminary data.</text>
</comment>
<dbReference type="Proteomes" id="UP000006327">
    <property type="component" value="Unassembled WGS sequence"/>
</dbReference>
<name>K6YRY4_9ALTE</name>
<dbReference type="Pfam" id="PF11205">
    <property type="entry name" value="DUF2987"/>
    <property type="match status" value="1"/>
</dbReference>
<keyword evidence="2" id="KW-1185">Reference proteome</keyword>